<dbReference type="RefSeq" id="WP_228416572.1">
    <property type="nucleotide sequence ID" value="NZ_CP081135.1"/>
</dbReference>
<dbReference type="Proteomes" id="UP001198983">
    <property type="component" value="Chromosome"/>
</dbReference>
<dbReference type="InterPro" id="IPR018641">
    <property type="entry name" value="Trfase_1_rSAM/seldom-assoc"/>
</dbReference>
<dbReference type="NCBIfam" id="TIGR04282">
    <property type="entry name" value="glyco_like_cofC"/>
    <property type="match status" value="1"/>
</dbReference>
<gene>
    <name evidence="1" type="ORF">JW646_03015</name>
</gene>
<dbReference type="Pfam" id="PF09837">
    <property type="entry name" value="DUF2064"/>
    <property type="match status" value="1"/>
</dbReference>
<dbReference type="KEGG" id="tem:JW646_03015"/>
<evidence type="ECO:0000313" key="1">
    <source>
        <dbReference type="EMBL" id="UEL48439.1"/>
    </source>
</evidence>
<dbReference type="PANTHER" id="PTHR36529:SF1">
    <property type="entry name" value="GLYCOSYLTRANSFERASE"/>
    <property type="match status" value="1"/>
</dbReference>
<evidence type="ECO:0000313" key="2">
    <source>
        <dbReference type="Proteomes" id="UP001198983"/>
    </source>
</evidence>
<proteinExistence type="predicted"/>
<dbReference type="SUPFAM" id="SSF53448">
    <property type="entry name" value="Nucleotide-diphospho-sugar transferases"/>
    <property type="match status" value="1"/>
</dbReference>
<dbReference type="InterPro" id="IPR029044">
    <property type="entry name" value="Nucleotide-diphossugar_trans"/>
</dbReference>
<dbReference type="PANTHER" id="PTHR36529">
    <property type="entry name" value="SLL1095 PROTEIN"/>
    <property type="match status" value="1"/>
</dbReference>
<name>A0AAX2ZK06_9FIRM</name>
<reference evidence="1 2" key="1">
    <citation type="journal article" date="2023" name="Int. J. Syst. Evol. Microbiol.">
        <title>Terrisporobacter hibernicus sp. nov., isolated from bovine faeces in Northern Ireland.</title>
        <authorList>
            <person name="Mitchell M."/>
            <person name="Nguyen S.V."/>
            <person name="Connor M."/>
            <person name="Fairley D.J."/>
            <person name="Donoghue O."/>
            <person name="Marshall H."/>
            <person name="Koolman L."/>
            <person name="McMullan G."/>
            <person name="Schaffer K.E."/>
            <person name="McGrath J.W."/>
            <person name="Fanning S."/>
        </authorList>
    </citation>
    <scope>NUCLEOTIDE SEQUENCE [LARGE SCALE GENOMIC DNA]</scope>
    <source>
        <strain evidence="1 2">MCA3</strain>
    </source>
</reference>
<keyword evidence="2" id="KW-1185">Reference proteome</keyword>
<dbReference type="EMBL" id="CP081135">
    <property type="protein sequence ID" value="UEL48439.1"/>
    <property type="molecule type" value="Genomic_DNA"/>
</dbReference>
<dbReference type="Gene3D" id="3.90.550.10">
    <property type="entry name" value="Spore Coat Polysaccharide Biosynthesis Protein SpsA, Chain A"/>
    <property type="match status" value="1"/>
</dbReference>
<organism evidence="1 2">
    <name type="scientific">Terrisporobacter hibernicus</name>
    <dbReference type="NCBI Taxonomy" id="2813371"/>
    <lineage>
        <taxon>Bacteria</taxon>
        <taxon>Bacillati</taxon>
        <taxon>Bacillota</taxon>
        <taxon>Clostridia</taxon>
        <taxon>Peptostreptococcales</taxon>
        <taxon>Peptostreptococcaceae</taxon>
        <taxon>Terrisporobacter</taxon>
    </lineage>
</organism>
<dbReference type="AlphaFoldDB" id="A0AAX2ZK06"/>
<protein>
    <submittedName>
        <fullName evidence="1">TIGR04282 family arsenosugar biosynthesis glycosyltransferase</fullName>
    </submittedName>
</protein>
<accession>A0AAX2ZK06</accession>
<sequence>MKLTKNIETLGDKMKEAIIIFTRVPIPGKTKTRLQSFLTKEQCAQIHKNFLKDIKYTCEKLKRDIFIFYTPEDKDNVLKDIFGYKFKYKIQEGKDLGEKMYKAIEYVLGKKYKSCILIGSDIPFLKEEDLKKAFEILKDKDIVLGPTVDKGYYLVGMKKTTKAVFENIQYGYGNVLDDTTASIKNSNLTYDLTNKNIDIDEKDDLFYFYNEIKKENISKNMNTSKYIIKVIDEYERGCLQLTV</sequence>